<gene>
    <name evidence="2" type="ORF">DS837_24205</name>
</gene>
<evidence type="ECO:0000313" key="2">
    <source>
        <dbReference type="EMBL" id="KAA0680122.1"/>
    </source>
</evidence>
<accession>A0A6L3AX49</accession>
<dbReference type="InterPro" id="IPR041657">
    <property type="entry name" value="HTH_17"/>
</dbReference>
<dbReference type="Proteomes" id="UP000476837">
    <property type="component" value="Unassembled WGS sequence"/>
</dbReference>
<protein>
    <submittedName>
        <fullName evidence="2">DNA-binding protein</fullName>
    </submittedName>
</protein>
<keyword evidence="2" id="KW-0238">DNA-binding</keyword>
<dbReference type="Gene3D" id="3.90.105.50">
    <property type="match status" value="1"/>
</dbReference>
<proteinExistence type="predicted"/>
<dbReference type="Pfam" id="PF12728">
    <property type="entry name" value="HTH_17"/>
    <property type="match status" value="1"/>
</dbReference>
<dbReference type="InterPro" id="IPR038148">
    <property type="entry name" value="Tn1545/Tn916_Xis"/>
</dbReference>
<sequence length="72" mass="8060">MHEVHKEPAMQTNPIAMTVAEAKAKIGVGTTKFYELLNEGKIDAVKIGRKTLILTNSLEKYVANLPRRPVKR</sequence>
<dbReference type="InterPro" id="IPR010093">
    <property type="entry name" value="SinI_DNA-bd"/>
</dbReference>
<dbReference type="GO" id="GO:0003677">
    <property type="term" value="F:DNA binding"/>
    <property type="evidence" value="ECO:0007669"/>
    <property type="project" value="UniProtKB-KW"/>
</dbReference>
<reference evidence="2 3" key="1">
    <citation type="submission" date="2018-07" db="EMBL/GenBank/DDBJ databases">
        <title>Genome sequence of Roseomonas fauriae ATCC 49958.</title>
        <authorList>
            <person name="Sant'Anna F.H."/>
            <person name="Baldani J.I."/>
            <person name="Zilli J.E."/>
            <person name="Reis V.M."/>
            <person name="Hartmann A."/>
            <person name="Cruz L."/>
            <person name="de Souza E.M."/>
            <person name="de Oliveira Pedrosa F."/>
            <person name="Passaglia L.M.P."/>
        </authorList>
    </citation>
    <scope>NUCLEOTIDE SEQUENCE [LARGE SCALE GENOMIC DNA]</scope>
    <source>
        <strain evidence="2 3">ATCC 49958</strain>
    </source>
</reference>
<comment type="caution">
    <text evidence="2">The sequence shown here is derived from an EMBL/GenBank/DDBJ whole genome shotgun (WGS) entry which is preliminary data.</text>
</comment>
<organism evidence="2 3">
    <name type="scientific">Azospirillum brasilense</name>
    <dbReference type="NCBI Taxonomy" id="192"/>
    <lineage>
        <taxon>Bacteria</taxon>
        <taxon>Pseudomonadati</taxon>
        <taxon>Pseudomonadota</taxon>
        <taxon>Alphaproteobacteria</taxon>
        <taxon>Rhodospirillales</taxon>
        <taxon>Azospirillaceae</taxon>
        <taxon>Azospirillum</taxon>
    </lineage>
</organism>
<evidence type="ECO:0000259" key="1">
    <source>
        <dbReference type="Pfam" id="PF12728"/>
    </source>
</evidence>
<feature type="domain" description="Helix-turn-helix" evidence="1">
    <location>
        <begin position="17"/>
        <end position="64"/>
    </location>
</feature>
<dbReference type="EMBL" id="QOKV01000020">
    <property type="protein sequence ID" value="KAA0680122.1"/>
    <property type="molecule type" value="Genomic_DNA"/>
</dbReference>
<name>A0A6L3AX49_AZOBR</name>
<dbReference type="NCBIfam" id="TIGR01764">
    <property type="entry name" value="excise"/>
    <property type="match status" value="1"/>
</dbReference>
<dbReference type="AlphaFoldDB" id="A0A6L3AX49"/>
<evidence type="ECO:0000313" key="3">
    <source>
        <dbReference type="Proteomes" id="UP000476837"/>
    </source>
</evidence>